<protein>
    <recommendedName>
        <fullName evidence="6">Protein HflK</fullName>
    </recommendedName>
</protein>
<sequence length="396" mass="44518">MAMAWNEPGNNGNDKDPWKNKGGKEQGPPNLDEVFRKYGDKFNGMFGGSTKSGNSNGGLSGAAFGFVLIIAIVVWALSGIYTVKEAERGVILRFGQFHDIALPGLRWKMTFVDRIVPVDVEAVRSLSASGFMLTEDENVVSVEFVVQYRVTDPRNYLFSVTDADHSLQQSLDSALRYVVGHARMDQILTRGREVIRQQTWEELNKIIEPYNLGLVLTDVNFKDARPPLEVKDAFDDAIAAQEDEQRFIREAEAYEREIEPRARGQVTRMTQEAEGYKERVTLEAQGEIARFEKLLPQYQAAKEVTRKRLYIEAMESVLSNSSKVLIDVKGGNNMMYLPLDKIMQQTQGATSNTPMQLPNSTTDIQNLRTQMNNTVGNSQVNSATDRLKGDRYSNGR</sequence>
<keyword evidence="10" id="KW-1185">Reference proteome</keyword>
<dbReference type="CDD" id="cd03404">
    <property type="entry name" value="SPFH_HflK"/>
    <property type="match status" value="1"/>
</dbReference>
<evidence type="ECO:0000256" key="5">
    <source>
        <dbReference type="ARBA" id="ARBA00023136"/>
    </source>
</evidence>
<organism evidence="9 10">
    <name type="scientific">Pseudoalteromonas tunicata D2</name>
    <dbReference type="NCBI Taxonomy" id="87626"/>
    <lineage>
        <taxon>Bacteria</taxon>
        <taxon>Pseudomonadati</taxon>
        <taxon>Pseudomonadota</taxon>
        <taxon>Gammaproteobacteria</taxon>
        <taxon>Alteromonadales</taxon>
        <taxon>Pseudoalteromonadaceae</taxon>
        <taxon>Pseudoalteromonas</taxon>
    </lineage>
</organism>
<gene>
    <name evidence="9" type="ORF">PTD2_07879</name>
</gene>
<evidence type="ECO:0000259" key="8">
    <source>
        <dbReference type="SMART" id="SM00244"/>
    </source>
</evidence>
<dbReference type="Pfam" id="PF12221">
    <property type="entry name" value="HflK_N"/>
    <property type="match status" value="1"/>
</dbReference>
<dbReference type="InterPro" id="IPR001107">
    <property type="entry name" value="Band_7"/>
</dbReference>
<evidence type="ECO:0000256" key="1">
    <source>
        <dbReference type="ARBA" id="ARBA00004167"/>
    </source>
</evidence>
<feature type="compositionally biased region" description="Basic and acidic residues" evidence="7">
    <location>
        <begin position="13"/>
        <end position="24"/>
    </location>
</feature>
<evidence type="ECO:0000256" key="3">
    <source>
        <dbReference type="ARBA" id="ARBA00022692"/>
    </source>
</evidence>
<dbReference type="PRINTS" id="PR00721">
    <property type="entry name" value="STOMATIN"/>
</dbReference>
<dbReference type="EMBL" id="AAOH01000003">
    <property type="protein sequence ID" value="EAR28946.1"/>
    <property type="molecule type" value="Genomic_DNA"/>
</dbReference>
<keyword evidence="3 6" id="KW-0812">Transmembrane</keyword>
<comment type="subcellular location">
    <subcellularLocation>
        <location evidence="1">Membrane</location>
        <topology evidence="1">Single-pass membrane protein</topology>
    </subcellularLocation>
</comment>
<feature type="domain" description="Band 7" evidence="8">
    <location>
        <begin position="78"/>
        <end position="238"/>
    </location>
</feature>
<evidence type="ECO:0000313" key="9">
    <source>
        <dbReference type="EMBL" id="EAR28946.1"/>
    </source>
</evidence>
<dbReference type="Pfam" id="PF01145">
    <property type="entry name" value="Band_7"/>
    <property type="match status" value="1"/>
</dbReference>
<comment type="similarity">
    <text evidence="2 6">Belongs to the band 7/mec-2 family. HflK subfamily.</text>
</comment>
<comment type="caution">
    <text evidence="9">The sequence shown here is derived from an EMBL/GenBank/DDBJ whole genome shotgun (WGS) entry which is preliminary data.</text>
</comment>
<feature type="transmembrane region" description="Helical" evidence="6">
    <location>
        <begin position="62"/>
        <end position="83"/>
    </location>
</feature>
<evidence type="ECO:0000256" key="6">
    <source>
        <dbReference type="RuleBase" id="RU364113"/>
    </source>
</evidence>
<feature type="region of interest" description="Disordered" evidence="7">
    <location>
        <begin position="373"/>
        <end position="396"/>
    </location>
</feature>
<dbReference type="InterPro" id="IPR020980">
    <property type="entry name" value="Membrane_HflK_N"/>
</dbReference>
<feature type="compositionally biased region" description="Basic and acidic residues" evidence="7">
    <location>
        <begin position="385"/>
        <end position="396"/>
    </location>
</feature>
<dbReference type="InterPro" id="IPR036013">
    <property type="entry name" value="Band_7/SPFH_dom_sf"/>
</dbReference>
<dbReference type="AlphaFoldDB" id="A4C8N1"/>
<evidence type="ECO:0000256" key="7">
    <source>
        <dbReference type="SAM" id="MobiDB-lite"/>
    </source>
</evidence>
<dbReference type="SUPFAM" id="SSF117892">
    <property type="entry name" value="Band 7/SPFH domain"/>
    <property type="match status" value="1"/>
</dbReference>
<feature type="compositionally biased region" description="Polar residues" evidence="7">
    <location>
        <begin position="373"/>
        <end position="384"/>
    </location>
</feature>
<dbReference type="InterPro" id="IPR050710">
    <property type="entry name" value="Band7/mec-2_domain"/>
</dbReference>
<dbReference type="PANTHER" id="PTHR43327:SF2">
    <property type="entry name" value="MODULATOR OF FTSH PROTEASE HFLK"/>
    <property type="match status" value="1"/>
</dbReference>
<dbReference type="InterPro" id="IPR010201">
    <property type="entry name" value="HflK"/>
</dbReference>
<feature type="region of interest" description="Disordered" evidence="7">
    <location>
        <begin position="1"/>
        <end position="30"/>
    </location>
</feature>
<comment type="subunit">
    <text evidence="6">HflC and HflK may interact to form a multimeric complex.</text>
</comment>
<keyword evidence="4 6" id="KW-1133">Transmembrane helix</keyword>
<dbReference type="STRING" id="87626.PTD2_07879"/>
<comment type="function">
    <text evidence="6">HflC and HflK could encode or regulate a protease.</text>
</comment>
<dbReference type="InterPro" id="IPR001972">
    <property type="entry name" value="Stomatin_HflK_fam"/>
</dbReference>
<dbReference type="eggNOG" id="COG0330">
    <property type="taxonomic scope" value="Bacteria"/>
</dbReference>
<dbReference type="PANTHER" id="PTHR43327">
    <property type="entry name" value="STOMATIN-LIKE PROTEIN 2, MITOCHONDRIAL"/>
    <property type="match status" value="1"/>
</dbReference>
<accession>A4C8N1</accession>
<dbReference type="NCBIfam" id="TIGR01933">
    <property type="entry name" value="hflK"/>
    <property type="match status" value="1"/>
</dbReference>
<dbReference type="Gene3D" id="3.30.479.30">
    <property type="entry name" value="Band 7 domain"/>
    <property type="match status" value="1"/>
</dbReference>
<name>A4C8N1_9GAMM</name>
<dbReference type="Proteomes" id="UP000006201">
    <property type="component" value="Unassembled WGS sequence"/>
</dbReference>
<dbReference type="HOGENOM" id="CLU_039173_1_0_6"/>
<reference evidence="9 10" key="1">
    <citation type="submission" date="2006-02" db="EMBL/GenBank/DDBJ databases">
        <authorList>
            <person name="Moran M.A."/>
            <person name="Kjelleberg S."/>
            <person name="Egan S."/>
            <person name="Saunders N."/>
            <person name="Thomas T."/>
            <person name="Ferriera S."/>
            <person name="Johnson J."/>
            <person name="Kravitz S."/>
            <person name="Halpern A."/>
            <person name="Remington K."/>
            <person name="Beeson K."/>
            <person name="Tran B."/>
            <person name="Rogers Y.-H."/>
            <person name="Friedman R."/>
            <person name="Venter J.C."/>
        </authorList>
    </citation>
    <scope>NUCLEOTIDE SEQUENCE [LARGE SCALE GENOMIC DNA]</scope>
    <source>
        <strain evidence="9 10">D2</strain>
    </source>
</reference>
<proteinExistence type="inferred from homology"/>
<keyword evidence="5 6" id="KW-0472">Membrane</keyword>
<evidence type="ECO:0000256" key="2">
    <source>
        <dbReference type="ARBA" id="ARBA00006971"/>
    </source>
</evidence>
<evidence type="ECO:0000256" key="4">
    <source>
        <dbReference type="ARBA" id="ARBA00022989"/>
    </source>
</evidence>
<evidence type="ECO:0000313" key="10">
    <source>
        <dbReference type="Proteomes" id="UP000006201"/>
    </source>
</evidence>
<dbReference type="GO" id="GO:0016020">
    <property type="term" value="C:membrane"/>
    <property type="evidence" value="ECO:0007669"/>
    <property type="project" value="UniProtKB-SubCell"/>
</dbReference>
<dbReference type="SMART" id="SM00244">
    <property type="entry name" value="PHB"/>
    <property type="match status" value="1"/>
</dbReference>